<reference evidence="3" key="2">
    <citation type="submission" date="2021-04" db="EMBL/GenBank/DDBJ databases">
        <authorList>
            <person name="Podell S."/>
        </authorList>
    </citation>
    <scope>NUCLEOTIDE SEQUENCE</scope>
    <source>
        <strain evidence="3">Hildebrandi</strain>
    </source>
</reference>
<comment type="caution">
    <text evidence="3">The sequence shown here is derived from an EMBL/GenBank/DDBJ whole genome shotgun (WGS) entry which is preliminary data.</text>
</comment>
<protein>
    <submittedName>
        <fullName evidence="3">Uncharacterized protein</fullName>
    </submittedName>
</protein>
<dbReference type="EMBL" id="JAGRRH010000019">
    <property type="protein sequence ID" value="KAG7349496.1"/>
    <property type="molecule type" value="Genomic_DNA"/>
</dbReference>
<feature type="compositionally biased region" description="Basic residues" evidence="1">
    <location>
        <begin position="182"/>
        <end position="191"/>
    </location>
</feature>
<accession>A0A9K3PJV9</accession>
<keyword evidence="2" id="KW-0812">Transmembrane</keyword>
<feature type="transmembrane region" description="Helical" evidence="2">
    <location>
        <begin position="12"/>
        <end position="31"/>
    </location>
</feature>
<evidence type="ECO:0000256" key="1">
    <source>
        <dbReference type="SAM" id="MobiDB-lite"/>
    </source>
</evidence>
<gene>
    <name evidence="3" type="ORF">IV203_012093</name>
</gene>
<evidence type="ECO:0000313" key="3">
    <source>
        <dbReference type="EMBL" id="KAG7349496.1"/>
    </source>
</evidence>
<reference evidence="3" key="1">
    <citation type="journal article" date="2021" name="Sci. Rep.">
        <title>Diploid genomic architecture of Nitzschia inconspicua, an elite biomass production diatom.</title>
        <authorList>
            <person name="Oliver A."/>
            <person name="Podell S."/>
            <person name="Pinowska A."/>
            <person name="Traller J.C."/>
            <person name="Smith S.R."/>
            <person name="McClure R."/>
            <person name="Beliaev A."/>
            <person name="Bohutskyi P."/>
            <person name="Hill E.A."/>
            <person name="Rabines A."/>
            <person name="Zheng H."/>
            <person name="Allen L.Z."/>
            <person name="Kuo A."/>
            <person name="Grigoriev I.V."/>
            <person name="Allen A.E."/>
            <person name="Hazlebeck D."/>
            <person name="Allen E.E."/>
        </authorList>
    </citation>
    <scope>NUCLEOTIDE SEQUENCE</scope>
    <source>
        <strain evidence="3">Hildebrandi</strain>
    </source>
</reference>
<evidence type="ECO:0000256" key="2">
    <source>
        <dbReference type="SAM" id="Phobius"/>
    </source>
</evidence>
<name>A0A9K3PJV9_9STRA</name>
<keyword evidence="2" id="KW-1133">Transmembrane helix</keyword>
<keyword evidence="2" id="KW-0472">Membrane</keyword>
<evidence type="ECO:0000313" key="4">
    <source>
        <dbReference type="Proteomes" id="UP000693970"/>
    </source>
</evidence>
<feature type="region of interest" description="Disordered" evidence="1">
    <location>
        <begin position="143"/>
        <end position="191"/>
    </location>
</feature>
<sequence length="191" mass="21121">MSSELPSSISWVEKTVIGVALLAGLPLGLFLDTEFLGFRRFVWIGASFLGLWNLLFLDPKSETASSVDKACLSLLSVALVPHFVQLVNDQTWMGLGVLPPFFMIIHASLDTPIGSEEYWRLRAFLHIFAFILPYLNHLPSAPPPPKADDEIQHAESAISERSPGPEDDKHGMASNAGNGRPTKQRTNKKKR</sequence>
<organism evidence="3 4">
    <name type="scientific">Nitzschia inconspicua</name>
    <dbReference type="NCBI Taxonomy" id="303405"/>
    <lineage>
        <taxon>Eukaryota</taxon>
        <taxon>Sar</taxon>
        <taxon>Stramenopiles</taxon>
        <taxon>Ochrophyta</taxon>
        <taxon>Bacillariophyta</taxon>
        <taxon>Bacillariophyceae</taxon>
        <taxon>Bacillariophycidae</taxon>
        <taxon>Bacillariales</taxon>
        <taxon>Bacillariaceae</taxon>
        <taxon>Nitzschia</taxon>
    </lineage>
</organism>
<dbReference type="AlphaFoldDB" id="A0A9K3PJV9"/>
<keyword evidence="4" id="KW-1185">Reference proteome</keyword>
<dbReference type="Proteomes" id="UP000693970">
    <property type="component" value="Unassembled WGS sequence"/>
</dbReference>
<proteinExistence type="predicted"/>